<dbReference type="EMBL" id="CP003807">
    <property type="protein sequence ID" value="AGF49611.1"/>
    <property type="molecule type" value="Genomic_DNA"/>
</dbReference>
<dbReference type="Pfam" id="PF06676">
    <property type="entry name" value="DUF1178"/>
    <property type="match status" value="1"/>
</dbReference>
<dbReference type="AlphaFoldDB" id="M1LZX4"/>
<proteinExistence type="predicted"/>
<dbReference type="HOGENOM" id="CLU_112041_1_0_4"/>
<dbReference type="Proteomes" id="UP000011563">
    <property type="component" value="Chromosome"/>
</dbReference>
<organism evidence="1 2">
    <name type="scientific">Candidatus Kinetoplastidibacterium blastocrithidiae TCC012E</name>
    <dbReference type="NCBI Taxonomy" id="1208922"/>
    <lineage>
        <taxon>Bacteria</taxon>
        <taxon>Pseudomonadati</taxon>
        <taxon>Pseudomonadota</taxon>
        <taxon>Betaproteobacteria</taxon>
        <taxon>Candidatus Kinetoplastidibacterium</taxon>
    </lineage>
</organism>
<keyword evidence="2" id="KW-1185">Reference proteome</keyword>
<reference evidence="1 2" key="1">
    <citation type="journal article" date="2013" name="Genome Biol. Evol.">
        <title>Genome evolution and phylogenomic analysis of candidatus kinetoplastibacterium, the betaproteobacterial endosymbionts of strigomonas and angomonas.</title>
        <authorList>
            <person name="Alves J.M."/>
            <person name="Serrano M.G."/>
            <person name="Maia da Silva F."/>
            <person name="Voegtly L.J."/>
            <person name="Matveyev A.V."/>
            <person name="Teixeira M.M."/>
            <person name="Camargo E.P."/>
            <person name="Buck G.A."/>
        </authorList>
    </citation>
    <scope>NUCLEOTIDE SEQUENCE [LARGE SCALE GENOMIC DNA]</scope>
    <source>
        <strain evidence="1 2">TCC012E</strain>
    </source>
</reference>
<accession>M1LZX4</accession>
<evidence type="ECO:0008006" key="3">
    <source>
        <dbReference type="Google" id="ProtNLM"/>
    </source>
</evidence>
<dbReference type="KEGG" id="kbt:BCUE_0399"/>
<gene>
    <name evidence="1" type="ORF">BCUE_0399</name>
</gene>
<evidence type="ECO:0000313" key="1">
    <source>
        <dbReference type="EMBL" id="AGF49611.1"/>
    </source>
</evidence>
<dbReference type="PATRIC" id="fig|1208922.3.peg.163"/>
<sequence length="151" mass="17203">MTVKVFDLQCEYGHTFEGWFSSHYEFDDQHSRKMIECPFCSSNKITKLVSAPYVNTKLSPDANNKKIDKSSGKVNILETQINIIKTIRKILKEAENVGPNFAEEARKINNGDAEKRAIKGTVTKEEHQSLQNDEIEVLSIPEFLEDPSSMH</sequence>
<protein>
    <recommendedName>
        <fullName evidence="3">DUF1178 family protein</fullName>
    </recommendedName>
</protein>
<dbReference type="InterPro" id="IPR009562">
    <property type="entry name" value="DUF1178"/>
</dbReference>
<dbReference type="PIRSF" id="PIRSF032131">
    <property type="entry name" value="UCP032131"/>
    <property type="match status" value="1"/>
</dbReference>
<evidence type="ECO:0000313" key="2">
    <source>
        <dbReference type="Proteomes" id="UP000011563"/>
    </source>
</evidence>
<name>M1LZX4_9PROT</name>
<dbReference type="RefSeq" id="WP_015237884.1">
    <property type="nucleotide sequence ID" value="NC_020285.1"/>
</dbReference>